<dbReference type="AlphaFoldDB" id="E0NS37"/>
<reference evidence="1" key="1">
    <citation type="submission" date="2010-07" db="EMBL/GenBank/DDBJ databases">
        <authorList>
            <person name="Muzny D."/>
            <person name="Qin X."/>
            <person name="Deng J."/>
            <person name="Jiang H."/>
            <person name="Liu Y."/>
            <person name="Qu J."/>
            <person name="Song X.-Z."/>
            <person name="Zhang L."/>
            <person name="Thornton R."/>
            <person name="Coyle M."/>
            <person name="Francisco L."/>
            <person name="Jackson L."/>
            <person name="Javaid M."/>
            <person name="Korchina V."/>
            <person name="Kovar C."/>
            <person name="Mata R."/>
            <person name="Mathew T."/>
            <person name="Ngo R."/>
            <person name="Nguyen L."/>
            <person name="Nguyen N."/>
            <person name="Okwuonu G."/>
            <person name="Ongeri F."/>
            <person name="Pham C."/>
            <person name="Simmons D."/>
            <person name="Wilczek-Boney K."/>
            <person name="Hale W."/>
            <person name="Jakkamsetti A."/>
            <person name="Pham P."/>
            <person name="Ruth R."/>
            <person name="San Lucas F."/>
            <person name="Warren J."/>
            <person name="Zhang J."/>
            <person name="Zhao Z."/>
            <person name="Zhou C."/>
            <person name="Zhu D."/>
            <person name="Lee S."/>
            <person name="Bess C."/>
            <person name="Blankenburg K."/>
            <person name="Forbes L."/>
            <person name="Fu Q."/>
            <person name="Gubbala S."/>
            <person name="Hirani K."/>
            <person name="Jayaseelan J.C."/>
            <person name="Lara F."/>
            <person name="Munidasa M."/>
            <person name="Palculict T."/>
            <person name="Patil S."/>
            <person name="Pu L.-L."/>
            <person name="Saada N."/>
            <person name="Tang L."/>
            <person name="Weissenberger G."/>
            <person name="Zhu Y."/>
            <person name="Hemphill L."/>
            <person name="Shang Y."/>
            <person name="Youmans B."/>
            <person name="Ayvaz T."/>
            <person name="Ross M."/>
            <person name="Santibanez J."/>
            <person name="Aqrawi P."/>
            <person name="Gross S."/>
            <person name="Joshi V."/>
            <person name="Fowler G."/>
            <person name="Nazareth L."/>
            <person name="Reid J."/>
            <person name="Worley K."/>
            <person name="Petrosino J."/>
            <person name="Highlander S."/>
            <person name="Gibbs R."/>
        </authorList>
    </citation>
    <scope>NUCLEOTIDE SEQUENCE [LARGE SCALE GENOMIC DNA]</scope>
    <source>
        <strain evidence="1">DSM 16973</strain>
    </source>
</reference>
<dbReference type="STRING" id="862515.HMPREF0658_0988"/>
<dbReference type="HOGENOM" id="CLU_213321_0_0_10"/>
<keyword evidence="2" id="KW-1185">Reference proteome</keyword>
<sequence length="46" mass="4967">MLLFRRPFGAFSFCACLSGASPLPVFCHLSEVSFYKGIVLKSGNPA</sequence>
<dbReference type="Proteomes" id="UP000004394">
    <property type="component" value="Unassembled WGS sequence"/>
</dbReference>
<dbReference type="EMBL" id="AEEI01000034">
    <property type="protein sequence ID" value="EFM02000.1"/>
    <property type="molecule type" value="Genomic_DNA"/>
</dbReference>
<proteinExistence type="predicted"/>
<evidence type="ECO:0000313" key="2">
    <source>
        <dbReference type="Proteomes" id="UP000004394"/>
    </source>
</evidence>
<gene>
    <name evidence="1" type="ORF">HMPREF0658_0988</name>
</gene>
<name>E0NS37_9BACT</name>
<organism evidence="1 2">
    <name type="scientific">Hoylesella marshii DSM 16973 = JCM 13450</name>
    <dbReference type="NCBI Taxonomy" id="862515"/>
    <lineage>
        <taxon>Bacteria</taxon>
        <taxon>Pseudomonadati</taxon>
        <taxon>Bacteroidota</taxon>
        <taxon>Bacteroidia</taxon>
        <taxon>Bacteroidales</taxon>
        <taxon>Prevotellaceae</taxon>
        <taxon>Hoylesella</taxon>
    </lineage>
</organism>
<protein>
    <submittedName>
        <fullName evidence="1">Uncharacterized protein</fullName>
    </submittedName>
</protein>
<accession>E0NS37</accession>
<comment type="caution">
    <text evidence="1">The sequence shown here is derived from an EMBL/GenBank/DDBJ whole genome shotgun (WGS) entry which is preliminary data.</text>
</comment>
<dbReference type="BioCyc" id="PMAR862515-HMP:GMOO-1004-MONOMER"/>
<evidence type="ECO:0000313" key="1">
    <source>
        <dbReference type="EMBL" id="EFM02000.1"/>
    </source>
</evidence>